<dbReference type="InterPro" id="IPR011059">
    <property type="entry name" value="Metal-dep_hydrolase_composite"/>
</dbReference>
<dbReference type="GO" id="GO:0016811">
    <property type="term" value="F:hydrolase activity, acting on carbon-nitrogen (but not peptide) bonds, in linear amides"/>
    <property type="evidence" value="ECO:0007669"/>
    <property type="project" value="InterPro"/>
</dbReference>
<keyword evidence="1" id="KW-0732">Signal</keyword>
<keyword evidence="4" id="KW-1185">Reference proteome</keyword>
<dbReference type="GO" id="GO:0005829">
    <property type="term" value="C:cytosol"/>
    <property type="evidence" value="ECO:0007669"/>
    <property type="project" value="TreeGrafter"/>
</dbReference>
<dbReference type="Gene3D" id="2.30.40.10">
    <property type="entry name" value="Urease, subunit C, domain 1"/>
    <property type="match status" value="1"/>
</dbReference>
<dbReference type="Pfam" id="PF07969">
    <property type="entry name" value="Amidohydro_3"/>
    <property type="match status" value="2"/>
</dbReference>
<evidence type="ECO:0000313" key="3">
    <source>
        <dbReference type="EMBL" id="TPE61377.1"/>
    </source>
</evidence>
<dbReference type="InterPro" id="IPR023100">
    <property type="entry name" value="D-aminoacylase_insert_dom_sf"/>
</dbReference>
<dbReference type="SUPFAM" id="SSF51556">
    <property type="entry name" value="Metallo-dependent hydrolases"/>
    <property type="match status" value="1"/>
</dbReference>
<accession>A0A501XML1</accession>
<dbReference type="PANTHER" id="PTHR11647:SF1">
    <property type="entry name" value="COLLAPSIN RESPONSE MEDIATOR PROTEIN"/>
    <property type="match status" value="1"/>
</dbReference>
<feature type="domain" description="Amidohydrolase 3" evidence="2">
    <location>
        <begin position="402"/>
        <end position="519"/>
    </location>
</feature>
<keyword evidence="3" id="KW-0378">Hydrolase</keyword>
<dbReference type="Gene3D" id="3.30.1490.130">
    <property type="entry name" value="D-aminoacylase. Domain 3"/>
    <property type="match status" value="1"/>
</dbReference>
<reference evidence="3 4" key="1">
    <citation type="submission" date="2019-06" db="EMBL/GenBank/DDBJ databases">
        <authorList>
            <person name="Lee I."/>
            <person name="Jang G.I."/>
            <person name="Hwang C.Y."/>
        </authorList>
    </citation>
    <scope>NUCLEOTIDE SEQUENCE [LARGE SCALE GENOMIC DNA]</scope>
    <source>
        <strain evidence="3 4">PAMC 28131</strain>
    </source>
</reference>
<feature type="domain" description="Amidohydrolase 3" evidence="2">
    <location>
        <begin position="71"/>
        <end position="223"/>
    </location>
</feature>
<dbReference type="SUPFAM" id="SSF51338">
    <property type="entry name" value="Composite domain of metallo-dependent hydrolases"/>
    <property type="match status" value="1"/>
</dbReference>
<dbReference type="PROSITE" id="PS51257">
    <property type="entry name" value="PROKAR_LIPOPROTEIN"/>
    <property type="match status" value="1"/>
</dbReference>
<comment type="caution">
    <text evidence="3">The sequence shown here is derived from an EMBL/GenBank/DDBJ whole genome shotgun (WGS) entry which is preliminary data.</text>
</comment>
<evidence type="ECO:0000259" key="2">
    <source>
        <dbReference type="Pfam" id="PF07969"/>
    </source>
</evidence>
<dbReference type="RefSeq" id="WP_140927995.1">
    <property type="nucleotide sequence ID" value="NZ_VFSU01000023.1"/>
</dbReference>
<dbReference type="Proteomes" id="UP000319897">
    <property type="component" value="Unassembled WGS sequence"/>
</dbReference>
<dbReference type="InterPro" id="IPR032466">
    <property type="entry name" value="Metal_Hydrolase"/>
</dbReference>
<dbReference type="PANTHER" id="PTHR11647">
    <property type="entry name" value="HYDRANTOINASE/DIHYDROPYRIMIDINASE FAMILY MEMBER"/>
    <property type="match status" value="1"/>
</dbReference>
<dbReference type="OrthoDB" id="9766983at2"/>
<dbReference type="GO" id="GO:0016812">
    <property type="term" value="F:hydrolase activity, acting on carbon-nitrogen (but not peptide) bonds, in cyclic amides"/>
    <property type="evidence" value="ECO:0007669"/>
    <property type="project" value="TreeGrafter"/>
</dbReference>
<evidence type="ECO:0000256" key="1">
    <source>
        <dbReference type="SAM" id="SignalP"/>
    </source>
</evidence>
<gene>
    <name evidence="3" type="ORF">FJQ54_08505</name>
</gene>
<feature type="chain" id="PRO_5021358947" evidence="1">
    <location>
        <begin position="21"/>
        <end position="541"/>
    </location>
</feature>
<dbReference type="InterPro" id="IPR013108">
    <property type="entry name" value="Amidohydro_3"/>
</dbReference>
<feature type="signal peptide" evidence="1">
    <location>
        <begin position="1"/>
        <end position="20"/>
    </location>
</feature>
<dbReference type="EMBL" id="VFSU01000023">
    <property type="protein sequence ID" value="TPE61377.1"/>
    <property type="molecule type" value="Genomic_DNA"/>
</dbReference>
<evidence type="ECO:0000313" key="4">
    <source>
        <dbReference type="Proteomes" id="UP000319897"/>
    </source>
</evidence>
<dbReference type="AlphaFoldDB" id="A0A501XML1"/>
<sequence>MRTSYFFRTCALPLLAGLLAACTTGQTHDLLIVGGQIVDGTGAPPKPAAIAIDGDRITAVAPSARGLKAKRIIDATGYAVAPGFIDPHSHVPESIGNMAGAFLDEQDLTQGVTTIVAGPDGAGSPASIRAFHAEAARRGSAVNHACYIGHNGIREQVMPGQRRAATDNEVARMAALVREGMQMGCVGLSTGLMYDPGMFASEAEVQDLARAVKPFGGSYDTHTRDPGFKMLESETEAVRLGEATGVPVKLAHLKAVGLLNKGRIGEVIAMVEAAQARGVAVVADQYPFDGATVRYIRELFLLPSGKAPDQAALKAALADPKARAAMQTATEQGVNGGFSWVKAVGYGSMRIVDAPDAPELVDRNIELLAKEWGLSPFDTFARLATEHQDLRLTLGSVDEADIQTLMRRPWVMIASDGFYADQKVLAAGKAHPRSWGSFTRVLGHYSRDVGLFPLQEAVRRMTSLPADHLGLVDRGRIAPGKAADIVIFDPATVNARSTYLQPSAPSAGIRTVLVNGREVLRDGKVTGDTPGIFLKRQAAPK</sequence>
<dbReference type="Gene3D" id="3.20.20.140">
    <property type="entry name" value="Metal-dependent hydrolases"/>
    <property type="match status" value="1"/>
</dbReference>
<dbReference type="InterPro" id="IPR050378">
    <property type="entry name" value="Metallo-dep_Hydrolases_sf"/>
</dbReference>
<protein>
    <submittedName>
        <fullName evidence="3">Amidohydrolase family protein</fullName>
    </submittedName>
</protein>
<proteinExistence type="predicted"/>
<name>A0A501XML1_9SPHN</name>
<organism evidence="3 4">
    <name type="scientific">Sandaracinobacter neustonicus</name>
    <dbReference type="NCBI Taxonomy" id="1715348"/>
    <lineage>
        <taxon>Bacteria</taxon>
        <taxon>Pseudomonadati</taxon>
        <taxon>Pseudomonadota</taxon>
        <taxon>Alphaproteobacteria</taxon>
        <taxon>Sphingomonadales</taxon>
        <taxon>Sphingosinicellaceae</taxon>
        <taxon>Sandaracinobacter</taxon>
    </lineage>
</organism>